<sequence length="116" mass="13040">MKALLRLVMCLGFFLVLPAQAQLRSIPENALRADMELVSSRVVKLDGDSYALSVGAQIYNTNNMLVLTQALDSGLRYAVRVQISEQREVTKVWMLTEAEAAAKAPLLNPKKWFWPF</sequence>
<dbReference type="RefSeq" id="WP_345923971.1">
    <property type="nucleotide sequence ID" value="NZ_JBDIVF010000001.1"/>
</dbReference>
<reference evidence="2 3" key="1">
    <citation type="submission" date="2024-07" db="EMBL/GenBank/DDBJ databases">
        <title>Uliginosibacterium paludis KCTC:42655.</title>
        <authorList>
            <person name="Kim M.K."/>
        </authorList>
    </citation>
    <scope>NUCLEOTIDE SEQUENCE [LARGE SCALE GENOMIC DNA]</scope>
    <source>
        <strain evidence="2 3">KCTC 42655</strain>
    </source>
</reference>
<organism evidence="2 3">
    <name type="scientific">Uliginosibacterium paludis</name>
    <dbReference type="NCBI Taxonomy" id="1615952"/>
    <lineage>
        <taxon>Bacteria</taxon>
        <taxon>Pseudomonadati</taxon>
        <taxon>Pseudomonadota</taxon>
        <taxon>Betaproteobacteria</taxon>
        <taxon>Rhodocyclales</taxon>
        <taxon>Zoogloeaceae</taxon>
        <taxon>Uliginosibacterium</taxon>
    </lineage>
</organism>
<evidence type="ECO:0000256" key="1">
    <source>
        <dbReference type="SAM" id="SignalP"/>
    </source>
</evidence>
<dbReference type="EMBL" id="JBEWLZ010000002">
    <property type="protein sequence ID" value="MET1488939.1"/>
    <property type="molecule type" value="Genomic_DNA"/>
</dbReference>
<name>A0ABV2CM00_9RHOO</name>
<comment type="caution">
    <text evidence="2">The sequence shown here is derived from an EMBL/GenBank/DDBJ whole genome shotgun (WGS) entry which is preliminary data.</text>
</comment>
<evidence type="ECO:0000313" key="2">
    <source>
        <dbReference type="EMBL" id="MET1488939.1"/>
    </source>
</evidence>
<proteinExistence type="predicted"/>
<evidence type="ECO:0000313" key="3">
    <source>
        <dbReference type="Proteomes" id="UP001548590"/>
    </source>
</evidence>
<feature type="signal peptide" evidence="1">
    <location>
        <begin position="1"/>
        <end position="21"/>
    </location>
</feature>
<keyword evidence="1" id="KW-0732">Signal</keyword>
<keyword evidence="3" id="KW-1185">Reference proteome</keyword>
<accession>A0ABV2CM00</accession>
<feature type="chain" id="PRO_5045178293" evidence="1">
    <location>
        <begin position="22"/>
        <end position="116"/>
    </location>
</feature>
<protein>
    <submittedName>
        <fullName evidence="2">Uncharacterized protein</fullName>
    </submittedName>
</protein>
<dbReference type="Proteomes" id="UP001548590">
    <property type="component" value="Unassembled WGS sequence"/>
</dbReference>
<gene>
    <name evidence="2" type="ORF">ABVT11_03815</name>
</gene>